<evidence type="ECO:0000256" key="1">
    <source>
        <dbReference type="SAM" id="MobiDB-lite"/>
    </source>
</evidence>
<sequence length="215" mass="23125">MSKYKHPVAEANESSPFGSLTPAEFYAHHGVTHASDYITSKQSLKLFTQWWTPQDSTPSKASSASCMATPVIPAGSSSSQPYTSPNTASPSAPSTTWATASPKGSSLICRTSVPSWMSASCFSMAFARDTMRKLPAFLYAESLGGAIALLITLRRDGIVPERRFDGVVLNGAMCGISDKFKPPWPLEHFLSIAAFLVPTWCVVPTRGTLPNVSFK</sequence>
<feature type="non-terminal residue" evidence="3">
    <location>
        <position position="215"/>
    </location>
</feature>
<dbReference type="EMBL" id="JACGWJ010000029">
    <property type="protein sequence ID" value="KAL0303087.1"/>
    <property type="molecule type" value="Genomic_DNA"/>
</dbReference>
<dbReference type="AlphaFoldDB" id="A0AAW2K914"/>
<reference evidence="3" key="1">
    <citation type="submission" date="2020-06" db="EMBL/GenBank/DDBJ databases">
        <authorList>
            <person name="Li T."/>
            <person name="Hu X."/>
            <person name="Zhang T."/>
            <person name="Song X."/>
            <person name="Zhang H."/>
            <person name="Dai N."/>
            <person name="Sheng W."/>
            <person name="Hou X."/>
            <person name="Wei L."/>
        </authorList>
    </citation>
    <scope>NUCLEOTIDE SEQUENCE</scope>
    <source>
        <strain evidence="3">G02</strain>
        <tissue evidence="3">Leaf</tissue>
    </source>
</reference>
<dbReference type="Pfam" id="PF12146">
    <property type="entry name" value="Hydrolase_4"/>
    <property type="match status" value="1"/>
</dbReference>
<dbReference type="Gene3D" id="3.40.50.1820">
    <property type="entry name" value="alpha/beta hydrolase"/>
    <property type="match status" value="1"/>
</dbReference>
<proteinExistence type="predicted"/>
<feature type="region of interest" description="Disordered" evidence="1">
    <location>
        <begin position="76"/>
        <end position="102"/>
    </location>
</feature>
<evidence type="ECO:0000259" key="2">
    <source>
        <dbReference type="Pfam" id="PF12146"/>
    </source>
</evidence>
<feature type="domain" description="Serine aminopeptidase S33" evidence="2">
    <location>
        <begin position="126"/>
        <end position="202"/>
    </location>
</feature>
<reference evidence="3" key="2">
    <citation type="journal article" date="2024" name="Plant">
        <title>Genomic evolution and insights into agronomic trait innovations of Sesamum species.</title>
        <authorList>
            <person name="Miao H."/>
            <person name="Wang L."/>
            <person name="Qu L."/>
            <person name="Liu H."/>
            <person name="Sun Y."/>
            <person name="Le M."/>
            <person name="Wang Q."/>
            <person name="Wei S."/>
            <person name="Zheng Y."/>
            <person name="Lin W."/>
            <person name="Duan Y."/>
            <person name="Cao H."/>
            <person name="Xiong S."/>
            <person name="Wang X."/>
            <person name="Wei L."/>
            <person name="Li C."/>
            <person name="Ma Q."/>
            <person name="Ju M."/>
            <person name="Zhao R."/>
            <person name="Li G."/>
            <person name="Mu C."/>
            <person name="Tian Q."/>
            <person name="Mei H."/>
            <person name="Zhang T."/>
            <person name="Gao T."/>
            <person name="Zhang H."/>
        </authorList>
    </citation>
    <scope>NUCLEOTIDE SEQUENCE</scope>
    <source>
        <strain evidence="3">G02</strain>
    </source>
</reference>
<dbReference type="InterPro" id="IPR022742">
    <property type="entry name" value="Hydrolase_4"/>
</dbReference>
<feature type="compositionally biased region" description="Low complexity" evidence="1">
    <location>
        <begin position="81"/>
        <end position="102"/>
    </location>
</feature>
<dbReference type="SUPFAM" id="SSF53474">
    <property type="entry name" value="alpha/beta-Hydrolases"/>
    <property type="match status" value="1"/>
</dbReference>
<gene>
    <name evidence="3" type="ORF">Sradi_6176800</name>
</gene>
<dbReference type="PANTHER" id="PTHR11614">
    <property type="entry name" value="PHOSPHOLIPASE-RELATED"/>
    <property type="match status" value="1"/>
</dbReference>
<evidence type="ECO:0000313" key="3">
    <source>
        <dbReference type="EMBL" id="KAL0303087.1"/>
    </source>
</evidence>
<accession>A0AAW2K914</accession>
<protein>
    <recommendedName>
        <fullName evidence="2">Serine aminopeptidase S33 domain-containing protein</fullName>
    </recommendedName>
</protein>
<dbReference type="InterPro" id="IPR051044">
    <property type="entry name" value="MAG_DAG_Lipase"/>
</dbReference>
<comment type="caution">
    <text evidence="3">The sequence shown here is derived from an EMBL/GenBank/DDBJ whole genome shotgun (WGS) entry which is preliminary data.</text>
</comment>
<name>A0AAW2K914_SESRA</name>
<organism evidence="3">
    <name type="scientific">Sesamum radiatum</name>
    <name type="common">Black benniseed</name>
    <dbReference type="NCBI Taxonomy" id="300843"/>
    <lineage>
        <taxon>Eukaryota</taxon>
        <taxon>Viridiplantae</taxon>
        <taxon>Streptophyta</taxon>
        <taxon>Embryophyta</taxon>
        <taxon>Tracheophyta</taxon>
        <taxon>Spermatophyta</taxon>
        <taxon>Magnoliopsida</taxon>
        <taxon>eudicotyledons</taxon>
        <taxon>Gunneridae</taxon>
        <taxon>Pentapetalae</taxon>
        <taxon>asterids</taxon>
        <taxon>lamiids</taxon>
        <taxon>Lamiales</taxon>
        <taxon>Pedaliaceae</taxon>
        <taxon>Sesamum</taxon>
    </lineage>
</organism>
<dbReference type="InterPro" id="IPR029058">
    <property type="entry name" value="AB_hydrolase_fold"/>
</dbReference>